<dbReference type="SUPFAM" id="SSF103481">
    <property type="entry name" value="Multidrug resistance efflux transporter EmrE"/>
    <property type="match status" value="1"/>
</dbReference>
<evidence type="ECO:0000256" key="1">
    <source>
        <dbReference type="ARBA" id="ARBA00004651"/>
    </source>
</evidence>
<evidence type="ECO:0000256" key="4">
    <source>
        <dbReference type="ARBA" id="ARBA00022519"/>
    </source>
</evidence>
<protein>
    <submittedName>
        <fullName evidence="13">Membrane protein containing DUF6, transmembrane</fullName>
    </submittedName>
</protein>
<comment type="subcellular location">
    <subcellularLocation>
        <location evidence="1">Cell membrane</location>
        <topology evidence="1">Multi-pass membrane protein</topology>
    </subcellularLocation>
</comment>
<keyword evidence="9" id="KW-0443">Lipid metabolism</keyword>
<dbReference type="Gene3D" id="1.10.3730.20">
    <property type="match status" value="1"/>
</dbReference>
<dbReference type="Pfam" id="PF00892">
    <property type="entry name" value="EamA"/>
    <property type="match status" value="1"/>
</dbReference>
<evidence type="ECO:0000256" key="8">
    <source>
        <dbReference type="ARBA" id="ARBA00022989"/>
    </source>
</evidence>
<comment type="caution">
    <text evidence="13">The sequence shown here is derived from an EMBL/GenBank/DDBJ whole genome shotgun (WGS) entry which is preliminary data.</text>
</comment>
<evidence type="ECO:0000256" key="3">
    <source>
        <dbReference type="ARBA" id="ARBA00022516"/>
    </source>
</evidence>
<dbReference type="PANTHER" id="PTHR30561:SF9">
    <property type="entry name" value="4-AMINO-4-DEOXY-L-ARABINOSE-PHOSPHOUNDECAPRENOL FLIPPASE SUBUNIT ARNF-RELATED"/>
    <property type="match status" value="1"/>
</dbReference>
<keyword evidence="10 11" id="KW-0472">Membrane</keyword>
<reference evidence="13" key="1">
    <citation type="submission" date="2016-05" db="EMBL/GenBank/DDBJ databases">
        <title>Microbial consortia oxidize butane by reversing methanogenesis.</title>
        <authorList>
            <person name="Laso-Perez R."/>
            <person name="Richter M."/>
            <person name="Wegener G."/>
            <person name="Musat F."/>
        </authorList>
    </citation>
    <scope>NUCLEOTIDE SEQUENCE [LARGE SCALE GENOMIC DNA]</scope>
    <source>
        <strain evidence="13">BOX2</strain>
    </source>
</reference>
<feature type="transmembrane region" description="Helical" evidence="11">
    <location>
        <begin position="27"/>
        <end position="46"/>
    </location>
</feature>
<keyword evidence="5" id="KW-0441">Lipid A biosynthesis</keyword>
<dbReference type="STRING" id="1838285.SCAL_001401"/>
<evidence type="ECO:0000256" key="11">
    <source>
        <dbReference type="SAM" id="Phobius"/>
    </source>
</evidence>
<dbReference type="InterPro" id="IPR000620">
    <property type="entry name" value="EamA_dom"/>
</dbReference>
<feature type="transmembrane region" description="Helical" evidence="11">
    <location>
        <begin position="79"/>
        <end position="99"/>
    </location>
</feature>
<feature type="transmembrane region" description="Helical" evidence="11">
    <location>
        <begin position="53"/>
        <end position="73"/>
    </location>
</feature>
<evidence type="ECO:0000256" key="2">
    <source>
        <dbReference type="ARBA" id="ARBA00022475"/>
    </source>
</evidence>
<evidence type="ECO:0000256" key="6">
    <source>
        <dbReference type="ARBA" id="ARBA00022692"/>
    </source>
</evidence>
<keyword evidence="2" id="KW-1003">Cell membrane</keyword>
<feature type="domain" description="EamA" evidence="12">
    <location>
        <begin position="26"/>
        <end position="96"/>
    </location>
</feature>
<dbReference type="InterPro" id="IPR000390">
    <property type="entry name" value="Small_drug/metabolite_transptr"/>
</dbReference>
<dbReference type="AlphaFoldDB" id="A0A1F2P8H7"/>
<keyword evidence="14" id="KW-1185">Reference proteome</keyword>
<dbReference type="GO" id="GO:0005886">
    <property type="term" value="C:plasma membrane"/>
    <property type="evidence" value="ECO:0007669"/>
    <property type="project" value="UniProtKB-SubCell"/>
</dbReference>
<evidence type="ECO:0000313" key="14">
    <source>
        <dbReference type="Proteomes" id="UP000186940"/>
    </source>
</evidence>
<organism evidence="13 14">
    <name type="scientific">Candidatus Syntropharchaeum caldarium</name>
    <dbReference type="NCBI Taxonomy" id="1838285"/>
    <lineage>
        <taxon>Archaea</taxon>
        <taxon>Methanobacteriati</taxon>
        <taxon>Methanobacteriota</taxon>
        <taxon>Stenosarchaea group</taxon>
        <taxon>Methanomicrobia</taxon>
        <taxon>Methanosarcinales</taxon>
        <taxon>ANME-2 cluster</taxon>
        <taxon>Candidatus Syntropharchaeum</taxon>
    </lineage>
</organism>
<evidence type="ECO:0000256" key="10">
    <source>
        <dbReference type="ARBA" id="ARBA00023136"/>
    </source>
</evidence>
<evidence type="ECO:0000256" key="9">
    <source>
        <dbReference type="ARBA" id="ARBA00023098"/>
    </source>
</evidence>
<keyword evidence="8 11" id="KW-1133">Transmembrane helix</keyword>
<dbReference type="InterPro" id="IPR037185">
    <property type="entry name" value="EmrE-like"/>
</dbReference>
<keyword evidence="3" id="KW-0444">Lipid biosynthesis</keyword>
<dbReference type="EMBL" id="LYOS01000004">
    <property type="protein sequence ID" value="OFV67483.1"/>
    <property type="molecule type" value="Genomic_DNA"/>
</dbReference>
<dbReference type="GO" id="GO:0006629">
    <property type="term" value="P:lipid metabolic process"/>
    <property type="evidence" value="ECO:0007669"/>
    <property type="project" value="UniProtKB-KW"/>
</dbReference>
<keyword evidence="6 11" id="KW-0812">Transmembrane</keyword>
<evidence type="ECO:0000313" key="13">
    <source>
        <dbReference type="EMBL" id="OFV67483.1"/>
    </source>
</evidence>
<dbReference type="GO" id="GO:0022857">
    <property type="term" value="F:transmembrane transporter activity"/>
    <property type="evidence" value="ECO:0007669"/>
    <property type="project" value="InterPro"/>
</dbReference>
<keyword evidence="7" id="KW-0448">Lipopolysaccharide biosynthesis</keyword>
<dbReference type="Proteomes" id="UP000186940">
    <property type="component" value="Unassembled WGS sequence"/>
</dbReference>
<dbReference type="PANTHER" id="PTHR30561">
    <property type="entry name" value="SMR FAMILY PROTON-DEPENDENT DRUG EFFLUX TRANSPORTER SUGE"/>
    <property type="match status" value="1"/>
</dbReference>
<evidence type="ECO:0000259" key="12">
    <source>
        <dbReference type="Pfam" id="PF00892"/>
    </source>
</evidence>
<name>A0A1F2P8H7_9EURY</name>
<gene>
    <name evidence="13" type="ORF">SCAL_001401</name>
</gene>
<keyword evidence="4" id="KW-0997">Cell inner membrane</keyword>
<evidence type="ECO:0000256" key="7">
    <source>
        <dbReference type="ARBA" id="ARBA00022985"/>
    </source>
</evidence>
<accession>A0A1F2P8H7</accession>
<evidence type="ECO:0000256" key="5">
    <source>
        <dbReference type="ARBA" id="ARBA00022556"/>
    </source>
</evidence>
<proteinExistence type="predicted"/>
<sequence length="102" mass="11071">MKVGISDLGKKFSLSSTLLTSLITNTYVVFGAVLYGISFILWLYVLSKVKVSYAYPFISLSYALVAVLGFFLLDEKISFDAWMGICLVVVGVVLIGMNIGGT</sequence>